<feature type="transmembrane region" description="Helical" evidence="1">
    <location>
        <begin position="74"/>
        <end position="94"/>
    </location>
</feature>
<evidence type="ECO:0000313" key="2">
    <source>
        <dbReference type="EnsemblMetazoa" id="AFUN014035-PA"/>
    </source>
</evidence>
<sequence length="104" mass="12301">HLLRASVNKTAGPSVLFFYSLPFFPSASHFFSFFLDKLCDIFSELCCNFFFFISLNTFPHKPFTILNEDSVRTVNRPCFMILLCHVFRIFFFYLKKKKNAKAYL</sequence>
<protein>
    <submittedName>
        <fullName evidence="2">Uncharacterized protein</fullName>
    </submittedName>
</protein>
<keyword evidence="1" id="KW-1133">Transmembrane helix</keyword>
<evidence type="ECO:0000256" key="1">
    <source>
        <dbReference type="SAM" id="Phobius"/>
    </source>
</evidence>
<keyword evidence="1" id="KW-0812">Transmembrane</keyword>
<organism evidence="2">
    <name type="scientific">Anopheles funestus</name>
    <name type="common">African malaria mosquito</name>
    <dbReference type="NCBI Taxonomy" id="62324"/>
    <lineage>
        <taxon>Eukaryota</taxon>
        <taxon>Metazoa</taxon>
        <taxon>Ecdysozoa</taxon>
        <taxon>Arthropoda</taxon>
        <taxon>Hexapoda</taxon>
        <taxon>Insecta</taxon>
        <taxon>Pterygota</taxon>
        <taxon>Neoptera</taxon>
        <taxon>Endopterygota</taxon>
        <taxon>Diptera</taxon>
        <taxon>Nematocera</taxon>
        <taxon>Culicoidea</taxon>
        <taxon>Culicidae</taxon>
        <taxon>Anophelinae</taxon>
        <taxon>Anopheles</taxon>
    </lineage>
</organism>
<feature type="transmembrane region" description="Helical" evidence="1">
    <location>
        <begin position="41"/>
        <end position="59"/>
    </location>
</feature>
<dbReference type="AlphaFoldDB" id="A0A182S0K2"/>
<name>A0A182S0K2_ANOFN</name>
<reference evidence="2" key="1">
    <citation type="submission" date="2020-05" db="UniProtKB">
        <authorList>
            <consortium name="EnsemblMetazoa"/>
        </authorList>
    </citation>
    <scope>IDENTIFICATION</scope>
    <source>
        <strain evidence="2">FUMOZ</strain>
    </source>
</reference>
<dbReference type="VEuPathDB" id="VectorBase:AFUN014035"/>
<dbReference type="EnsemblMetazoa" id="AFUN014035-RA">
    <property type="protein sequence ID" value="AFUN014035-PA"/>
    <property type="gene ID" value="AFUN014035"/>
</dbReference>
<keyword evidence="1" id="KW-0472">Membrane</keyword>
<feature type="transmembrane region" description="Helical" evidence="1">
    <location>
        <begin position="16"/>
        <end position="34"/>
    </location>
</feature>
<proteinExistence type="predicted"/>
<accession>A0A182S0K2</accession>